<accession>A0A0F9E7A5</accession>
<name>A0A0F9E7A5_9ZZZZ</name>
<evidence type="ECO:0000313" key="1">
    <source>
        <dbReference type="EMBL" id="KKL69898.1"/>
    </source>
</evidence>
<organism evidence="1">
    <name type="scientific">marine sediment metagenome</name>
    <dbReference type="NCBI Taxonomy" id="412755"/>
    <lineage>
        <taxon>unclassified sequences</taxon>
        <taxon>metagenomes</taxon>
        <taxon>ecological metagenomes</taxon>
    </lineage>
</organism>
<gene>
    <name evidence="1" type="ORF">LCGC14_2110350</name>
</gene>
<dbReference type="EMBL" id="LAZR01026068">
    <property type="protein sequence ID" value="KKL69898.1"/>
    <property type="molecule type" value="Genomic_DNA"/>
</dbReference>
<comment type="caution">
    <text evidence="1">The sequence shown here is derived from an EMBL/GenBank/DDBJ whole genome shotgun (WGS) entry which is preliminary data.</text>
</comment>
<dbReference type="AlphaFoldDB" id="A0A0F9E7A5"/>
<proteinExistence type="predicted"/>
<reference evidence="1" key="1">
    <citation type="journal article" date="2015" name="Nature">
        <title>Complex archaea that bridge the gap between prokaryotes and eukaryotes.</title>
        <authorList>
            <person name="Spang A."/>
            <person name="Saw J.H."/>
            <person name="Jorgensen S.L."/>
            <person name="Zaremba-Niedzwiedzka K."/>
            <person name="Martijn J."/>
            <person name="Lind A.E."/>
            <person name="van Eijk R."/>
            <person name="Schleper C."/>
            <person name="Guy L."/>
            <person name="Ettema T.J."/>
        </authorList>
    </citation>
    <scope>NUCLEOTIDE SEQUENCE</scope>
</reference>
<protein>
    <submittedName>
        <fullName evidence="1">Uncharacterized protein</fullName>
    </submittedName>
</protein>
<sequence>MHKPDHSGVDPEIFEGTQEQLAKRLKSAVEAYTLKPEHPDGHLKGIDDEGQTALAVGVTQGNVIIQFGKPLHWLGLPPDEARMLGRSLIAKANEAARQRE</sequence>